<dbReference type="GO" id="GO:0015689">
    <property type="term" value="P:molybdate ion transport"/>
    <property type="evidence" value="ECO:0007669"/>
    <property type="project" value="InterPro"/>
</dbReference>
<sequence length="327" mass="35622">MRCHALQINRIRTCPPLDFRLMTITRRRRIWIAAILLAVFSVTIPPCFSAEGSVHIAVASNFAPTLRSLTTSFRLQSPYGFKISSASTGKLFAQIRHGAPFDIFLSADAERPKRLIAKGDAIAESLFTYAIGRLALWQPAGAQIAKDSEILGVTITRLAVANPKTAPYGKAAEETLRALGLWQTWRARLVRGENIGQTYQFVASGAVDAGLVALSQILARNEPVSASRQDWSGLGPGARADSPRNISPIHPFPVHRGSTKDNQGQPKSQIRIVPSSLHAPLRQQAVLLRRGADNAGARGFMDFLRSREAREIIQAEGYGLPDELPGS</sequence>
<keyword evidence="2" id="KW-0479">Metal-binding</keyword>
<dbReference type="Gene3D" id="3.40.190.10">
    <property type="entry name" value="Periplasmic binding protein-like II"/>
    <property type="match status" value="2"/>
</dbReference>
<evidence type="ECO:0000256" key="2">
    <source>
        <dbReference type="ARBA" id="ARBA00022723"/>
    </source>
</evidence>
<evidence type="ECO:0000256" key="3">
    <source>
        <dbReference type="ARBA" id="ARBA00022729"/>
    </source>
</evidence>
<reference evidence="5" key="1">
    <citation type="submission" date="2019-02" db="EMBL/GenBank/DDBJ databases">
        <authorList>
            <person name="Gruber-Vodicka R. H."/>
            <person name="Seah K. B. B."/>
        </authorList>
    </citation>
    <scope>NUCLEOTIDE SEQUENCE</scope>
    <source>
        <strain evidence="5">BECK_S313</strain>
    </source>
</reference>
<dbReference type="AlphaFoldDB" id="A0A450X251"/>
<dbReference type="EMBL" id="CAADFK010000350">
    <property type="protein sequence ID" value="VFK23313.1"/>
    <property type="molecule type" value="Genomic_DNA"/>
</dbReference>
<evidence type="ECO:0000256" key="4">
    <source>
        <dbReference type="SAM" id="MobiDB-lite"/>
    </source>
</evidence>
<organism evidence="5">
    <name type="scientific">Candidatus Kentrum sp. LPFa</name>
    <dbReference type="NCBI Taxonomy" id="2126335"/>
    <lineage>
        <taxon>Bacteria</taxon>
        <taxon>Pseudomonadati</taxon>
        <taxon>Pseudomonadota</taxon>
        <taxon>Gammaproteobacteria</taxon>
        <taxon>Candidatus Kentrum</taxon>
    </lineage>
</organism>
<dbReference type="SUPFAM" id="SSF53850">
    <property type="entry name" value="Periplasmic binding protein-like II"/>
    <property type="match status" value="2"/>
</dbReference>
<protein>
    <submittedName>
        <fullName evidence="5">Molybdenum ABC transporter, molybdate-binding protein</fullName>
    </submittedName>
</protein>
<feature type="region of interest" description="Disordered" evidence="4">
    <location>
        <begin position="227"/>
        <end position="270"/>
    </location>
</feature>
<dbReference type="GO" id="GO:0030973">
    <property type="term" value="F:molybdate ion binding"/>
    <property type="evidence" value="ECO:0007669"/>
    <property type="project" value="InterPro"/>
</dbReference>
<dbReference type="PANTHER" id="PTHR30632">
    <property type="entry name" value="MOLYBDATE-BINDING PERIPLASMIC PROTEIN"/>
    <property type="match status" value="1"/>
</dbReference>
<dbReference type="InterPro" id="IPR005950">
    <property type="entry name" value="ModA"/>
</dbReference>
<dbReference type="NCBIfam" id="TIGR01256">
    <property type="entry name" value="modA"/>
    <property type="match status" value="1"/>
</dbReference>
<dbReference type="CDD" id="cd13539">
    <property type="entry name" value="PBP2_AvModA"/>
    <property type="match status" value="1"/>
</dbReference>
<evidence type="ECO:0000256" key="1">
    <source>
        <dbReference type="ARBA" id="ARBA00009175"/>
    </source>
</evidence>
<evidence type="ECO:0000313" key="5">
    <source>
        <dbReference type="EMBL" id="VFK23313.1"/>
    </source>
</evidence>
<dbReference type="Pfam" id="PF13531">
    <property type="entry name" value="SBP_bac_11"/>
    <property type="match status" value="1"/>
</dbReference>
<gene>
    <name evidence="5" type="ORF">BECKLPF1236B_GA0070989_13502</name>
</gene>
<dbReference type="PANTHER" id="PTHR30632:SF14">
    <property type="entry name" value="TUNGSTATE_MOLYBDATE_CHROMATE-BINDING PROTEIN MODA"/>
    <property type="match status" value="1"/>
</dbReference>
<dbReference type="GO" id="GO:0046872">
    <property type="term" value="F:metal ion binding"/>
    <property type="evidence" value="ECO:0007669"/>
    <property type="project" value="UniProtKB-KW"/>
</dbReference>
<comment type="similarity">
    <text evidence="1">Belongs to the bacterial solute-binding protein ModA family.</text>
</comment>
<dbReference type="InterPro" id="IPR044084">
    <property type="entry name" value="AvModA-like_subst-bd"/>
</dbReference>
<name>A0A450X251_9GAMM</name>
<keyword evidence="3" id="KW-0732">Signal</keyword>
<accession>A0A450X251</accession>
<dbReference type="InterPro" id="IPR050682">
    <property type="entry name" value="ModA/WtpA"/>
</dbReference>
<proteinExistence type="inferred from homology"/>